<organism evidence="1 2">
    <name type="scientific">Phytohabitans rumicis</name>
    <dbReference type="NCBI Taxonomy" id="1076125"/>
    <lineage>
        <taxon>Bacteria</taxon>
        <taxon>Bacillati</taxon>
        <taxon>Actinomycetota</taxon>
        <taxon>Actinomycetes</taxon>
        <taxon>Micromonosporales</taxon>
        <taxon>Micromonosporaceae</taxon>
    </lineage>
</organism>
<comment type="caution">
    <text evidence="1">The sequence shown here is derived from an EMBL/GenBank/DDBJ whole genome shotgun (WGS) entry which is preliminary data.</text>
</comment>
<evidence type="ECO:0000313" key="1">
    <source>
        <dbReference type="EMBL" id="GFJ93509.1"/>
    </source>
</evidence>
<name>A0A6V8LFW6_9ACTN</name>
<proteinExistence type="predicted"/>
<dbReference type="EMBL" id="BLPG01000001">
    <property type="protein sequence ID" value="GFJ93509.1"/>
    <property type="molecule type" value="Genomic_DNA"/>
</dbReference>
<keyword evidence="2" id="KW-1185">Reference proteome</keyword>
<dbReference type="Proteomes" id="UP000482960">
    <property type="component" value="Unassembled WGS sequence"/>
</dbReference>
<accession>A0A6V8LFW6</accession>
<reference evidence="1 2" key="2">
    <citation type="submission" date="2020-03" db="EMBL/GenBank/DDBJ databases">
        <authorList>
            <person name="Ichikawa N."/>
            <person name="Kimura A."/>
            <person name="Kitahashi Y."/>
            <person name="Uohara A."/>
        </authorList>
    </citation>
    <scope>NUCLEOTIDE SEQUENCE [LARGE SCALE GENOMIC DNA]</scope>
    <source>
        <strain evidence="1 2">NBRC 108638</strain>
    </source>
</reference>
<dbReference type="AlphaFoldDB" id="A0A6V8LFW6"/>
<evidence type="ECO:0000313" key="2">
    <source>
        <dbReference type="Proteomes" id="UP000482960"/>
    </source>
</evidence>
<protein>
    <submittedName>
        <fullName evidence="1">Uncharacterized protein</fullName>
    </submittedName>
</protein>
<sequence length="115" mass="12224">MFEAACALRALAAAFGSTGVAPSSNIVSHSAQAVDSRTPSCHVVRGVVVDERGREYLSDPPRVEVSLKARPMMIQTVRVETLSSSPRSPEQLSPMAGILSGWGRAGCRRGVEGDW</sequence>
<gene>
    <name evidence="1" type="ORF">Prum_071510</name>
</gene>
<reference evidence="1 2" key="1">
    <citation type="submission" date="2020-03" db="EMBL/GenBank/DDBJ databases">
        <title>Whole genome shotgun sequence of Phytohabitans rumicis NBRC 108638.</title>
        <authorList>
            <person name="Komaki H."/>
            <person name="Tamura T."/>
        </authorList>
    </citation>
    <scope>NUCLEOTIDE SEQUENCE [LARGE SCALE GENOMIC DNA]</scope>
    <source>
        <strain evidence="1 2">NBRC 108638</strain>
    </source>
</reference>